<sequence>MVLESNMFKTEQELPGLVLNCIEIDNEKEAHEAVKELSKYGIFGVAREKKIFFTTVIEDGNILKDRVTEVLKKHKIGFSDIKENCKKITPEDNKDYFMQIFANALRYVIYQKLEDINKDKKENEKWTLDEVKNGVYICKEKLDIDNHKICVGAKFTIKVFDNKAELYIDRKLKLLDEKNTRLTRKLRKKINEKGIIDPKTRYEFIKGVTEEIFGNSDYINIKLSRDYIVSMRRTKFTEKLPITF</sequence>
<dbReference type="KEGG" id="scas:SACC_04680"/>
<organism evidence="1 2">
    <name type="scientific">Saccharolobus caldissimus</name>
    <dbReference type="NCBI Taxonomy" id="1702097"/>
    <lineage>
        <taxon>Archaea</taxon>
        <taxon>Thermoproteota</taxon>
        <taxon>Thermoprotei</taxon>
        <taxon>Sulfolobales</taxon>
        <taxon>Sulfolobaceae</taxon>
        <taxon>Saccharolobus</taxon>
    </lineage>
</organism>
<gene>
    <name evidence="1" type="ORF">SACC_04680</name>
</gene>
<dbReference type="EMBL" id="AP025226">
    <property type="protein sequence ID" value="BDB97451.1"/>
    <property type="molecule type" value="Genomic_DNA"/>
</dbReference>
<protein>
    <submittedName>
        <fullName evidence="1">Uncharacterized protein</fullName>
    </submittedName>
</protein>
<keyword evidence="2" id="KW-1185">Reference proteome</keyword>
<dbReference type="RefSeq" id="WP_229571444.1">
    <property type="nucleotide sequence ID" value="NZ_AP025226.1"/>
</dbReference>
<dbReference type="AlphaFoldDB" id="A0AAQ4CNS0"/>
<dbReference type="Proteomes" id="UP001319921">
    <property type="component" value="Chromosome"/>
</dbReference>
<reference evidence="1 2" key="1">
    <citation type="journal article" date="2022" name="Microbiol. Resour. Announc.">
        <title>Complete Genome Sequence of the Hyperthermophilic and Acidophilic Archaeon Saccharolobus caldissimus Strain HS-3T.</title>
        <authorList>
            <person name="Sakai H.D."/>
            <person name="Kurosawa N."/>
        </authorList>
    </citation>
    <scope>NUCLEOTIDE SEQUENCE [LARGE SCALE GENOMIC DNA]</scope>
    <source>
        <strain evidence="1 2">JCM32116</strain>
    </source>
</reference>
<proteinExistence type="predicted"/>
<evidence type="ECO:0000313" key="2">
    <source>
        <dbReference type="Proteomes" id="UP001319921"/>
    </source>
</evidence>
<name>A0AAQ4CNS0_9CREN</name>
<dbReference type="GeneID" id="68865197"/>
<accession>A0AAQ4CNS0</accession>
<evidence type="ECO:0000313" key="1">
    <source>
        <dbReference type="EMBL" id="BDB97451.1"/>
    </source>
</evidence>